<proteinExistence type="predicted"/>
<evidence type="ECO:0000313" key="1">
    <source>
        <dbReference type="EMBL" id="ALL71435.1"/>
    </source>
</evidence>
<sequence length="42" mass="4519">MLRSARASVHVDAAGFLAKQVAMALQPARDRSRLSAADPLRN</sequence>
<organism evidence="1 2">
    <name type="scientific">Paraburkholderia caribensis MBA4</name>
    <dbReference type="NCBI Taxonomy" id="1323664"/>
    <lineage>
        <taxon>Bacteria</taxon>
        <taxon>Pseudomonadati</taxon>
        <taxon>Pseudomonadota</taxon>
        <taxon>Betaproteobacteria</taxon>
        <taxon>Burkholderiales</taxon>
        <taxon>Burkholderiaceae</taxon>
        <taxon>Paraburkholderia</taxon>
    </lineage>
</organism>
<reference evidence="1 2" key="1">
    <citation type="journal article" date="2014" name="Genome Announc.">
        <title>Draft Genome Sequence of the Haloacid-Degrading Burkholderia caribensis Strain MBA4.</title>
        <authorList>
            <person name="Pan Y."/>
            <person name="Kong K.F."/>
            <person name="Tsang J.S."/>
        </authorList>
    </citation>
    <scope>NUCLEOTIDE SEQUENCE [LARGE SCALE GENOMIC DNA]</scope>
    <source>
        <strain evidence="1 2">MBA4</strain>
        <plasmid evidence="2">Plasmid</plasmid>
    </source>
</reference>
<name>A0A0P0RR07_9BURK</name>
<protein>
    <submittedName>
        <fullName evidence="1">Uncharacterized protein</fullName>
    </submittedName>
</protein>
<keyword evidence="1" id="KW-0614">Plasmid</keyword>
<dbReference type="EMBL" id="CP012748">
    <property type="protein sequence ID" value="ALL71435.1"/>
    <property type="molecule type" value="Genomic_DNA"/>
</dbReference>
<dbReference type="KEGG" id="bcai:K788_0001772"/>
<gene>
    <name evidence="1" type="ORF">K788_0001772</name>
</gene>
<evidence type="ECO:0000313" key="2">
    <source>
        <dbReference type="Proteomes" id="UP000019146"/>
    </source>
</evidence>
<geneLocation type="plasmid" evidence="2"/>
<accession>A0A0P0RR07</accession>
<dbReference type="AlphaFoldDB" id="A0A0P0RR07"/>
<dbReference type="Proteomes" id="UP000019146">
    <property type="component" value="Plasmid unnamed"/>
</dbReference>